<dbReference type="Pfam" id="PF06985">
    <property type="entry name" value="HET"/>
    <property type="match status" value="1"/>
</dbReference>
<feature type="region of interest" description="Disordered" evidence="1">
    <location>
        <begin position="522"/>
        <end position="541"/>
    </location>
</feature>
<dbReference type="Proteomes" id="UP000696573">
    <property type="component" value="Unassembled WGS sequence"/>
</dbReference>
<comment type="caution">
    <text evidence="3">The sequence shown here is derived from an EMBL/GenBank/DDBJ whole genome shotgun (WGS) entry which is preliminary data.</text>
</comment>
<evidence type="ECO:0000313" key="4">
    <source>
        <dbReference type="Proteomes" id="UP000696573"/>
    </source>
</evidence>
<dbReference type="InterPro" id="IPR010730">
    <property type="entry name" value="HET"/>
</dbReference>
<evidence type="ECO:0000313" key="3">
    <source>
        <dbReference type="EMBL" id="CAH0032734.1"/>
    </source>
</evidence>
<feature type="domain" description="Heterokaryon incompatibility" evidence="2">
    <location>
        <begin position="67"/>
        <end position="227"/>
    </location>
</feature>
<evidence type="ECO:0000259" key="2">
    <source>
        <dbReference type="Pfam" id="PF06985"/>
    </source>
</evidence>
<dbReference type="Pfam" id="PF26639">
    <property type="entry name" value="Het-6_barrel"/>
    <property type="match status" value="1"/>
</dbReference>
<proteinExistence type="predicted"/>
<name>A0A9N9VPQ6_9HYPO</name>
<sequence length="679" mass="76451">MFVYDSLDSHGGAAHAIRLLTILPSSVGGPIECRLASHRISVDERSRACGGIDIFELSRTIGRLPRYEALSYVWGSIHEKADITVNGQPHRVTKRLEAALRDLRNQDEERTMWIDALCIDQENAPEKSVQILLMNRIYEAAHRVIAWLGPSSPVGDLAVEIVKQVGGSDDVLTRGFDDGVSPIRMIPKVLDDAPSLSSIVFENGDRWAALRWVLENPWWKRAWIIQEGTHADDLRFQVGRETFGVDSLTNIISSRDYRVADYGELDMQALCQPLAALMHERSLRRNDDFHTGFRQSASLMSLLSRFDYSESSDPRDKIYALLNLCDLDQLDITPDYSRSVQQVYQDTAMAIIQKEKSLNVLNDVRRSMKASSVSASLPSWVPDFSVPAAISPVVLLPSQRAGSFRAAGDTEADYTYTDENGGPLGQLQVSGYKFDLITETFAYPPQESFQDDSWASIVREWALTARHGAYPTGGSYEDAICRTLLQDRIRSAKERITDDDFARLKRSFSAWVHDENMNVPALKEGNKAKGSSDDHAEEPQALEERWKRSVYSSITAGKDSSEFKKFLIQKWEREDTRRQERAELAERFLERSFLDHVKPRLMGWKMAYSAKGYVALVPFDSQVGDMLAVFAGLSVPVVVRRLEPAEDMFLGSCYIHGMMDGDARVIEGLKEKSEVFALI</sequence>
<reference evidence="3" key="1">
    <citation type="submission" date="2021-10" db="EMBL/GenBank/DDBJ databases">
        <authorList>
            <person name="Piombo E."/>
        </authorList>
    </citation>
    <scope>NUCLEOTIDE SEQUENCE</scope>
</reference>
<feature type="compositionally biased region" description="Basic and acidic residues" evidence="1">
    <location>
        <begin position="524"/>
        <end position="541"/>
    </location>
</feature>
<dbReference type="PANTHER" id="PTHR24148">
    <property type="entry name" value="ANKYRIN REPEAT DOMAIN-CONTAINING PROTEIN 39 HOMOLOG-RELATED"/>
    <property type="match status" value="1"/>
</dbReference>
<keyword evidence="4" id="KW-1185">Reference proteome</keyword>
<dbReference type="PANTHER" id="PTHR24148:SF73">
    <property type="entry name" value="HET DOMAIN PROTEIN (AFU_ORTHOLOGUE AFUA_8G01020)"/>
    <property type="match status" value="1"/>
</dbReference>
<dbReference type="EMBL" id="CABFNQ020000744">
    <property type="protein sequence ID" value="CAH0032734.1"/>
    <property type="molecule type" value="Genomic_DNA"/>
</dbReference>
<gene>
    <name evidence="3" type="ORF">CRHIZ90672A_00002512</name>
</gene>
<evidence type="ECO:0000256" key="1">
    <source>
        <dbReference type="SAM" id="MobiDB-lite"/>
    </source>
</evidence>
<protein>
    <recommendedName>
        <fullName evidence="2">Heterokaryon incompatibility domain-containing protein</fullName>
    </recommendedName>
</protein>
<dbReference type="InterPro" id="IPR052895">
    <property type="entry name" value="HetReg/Transcr_Mod"/>
</dbReference>
<accession>A0A9N9VPQ6</accession>
<dbReference type="AlphaFoldDB" id="A0A9N9VPQ6"/>
<dbReference type="OrthoDB" id="5416609at2759"/>
<organism evidence="3 4">
    <name type="scientific">Clonostachys rhizophaga</name>
    <dbReference type="NCBI Taxonomy" id="160324"/>
    <lineage>
        <taxon>Eukaryota</taxon>
        <taxon>Fungi</taxon>
        <taxon>Dikarya</taxon>
        <taxon>Ascomycota</taxon>
        <taxon>Pezizomycotina</taxon>
        <taxon>Sordariomycetes</taxon>
        <taxon>Hypocreomycetidae</taxon>
        <taxon>Hypocreales</taxon>
        <taxon>Bionectriaceae</taxon>
        <taxon>Clonostachys</taxon>
    </lineage>
</organism>